<evidence type="ECO:0000313" key="3">
    <source>
        <dbReference type="Proteomes" id="UP001220610"/>
    </source>
</evidence>
<proteinExistence type="inferred from homology"/>
<dbReference type="PRINTS" id="PR00080">
    <property type="entry name" value="SDRFAMILY"/>
</dbReference>
<dbReference type="InterPro" id="IPR036291">
    <property type="entry name" value="NAD(P)-bd_dom_sf"/>
</dbReference>
<evidence type="ECO:0000313" key="2">
    <source>
        <dbReference type="EMBL" id="WEK34969.1"/>
    </source>
</evidence>
<dbReference type="AlphaFoldDB" id="A0AAJ6BGQ1"/>
<dbReference type="PANTHER" id="PTHR43943">
    <property type="entry name" value="DEHYDROGENASE/REDUCTASE (SDR FAMILY) MEMBER 4"/>
    <property type="match status" value="1"/>
</dbReference>
<sequence>MKELTGKIALITGGNSGIGYAAAKELISNGAQVIITGRRKEALDKAAAELGATGLLADQSNLTDIESLASYVLQQFGRLDILVINAGISKLTSIQDATEQLFDEVIDLNLKGAYFTLSRFIPILNDGASVIVISSSSASTAAPQTSIYTASKVAINAIIKVAAIELAPRRIRVNAVSPGPVATAIMEKAGLGDRDMQDYIIAGVPLGRLGDPAEVGTLIGFLASDKAAFISGAEYLIDGGQSINR</sequence>
<name>A0AAJ6BGQ1_9BACT</name>
<organism evidence="2 3">
    <name type="scientific">Candidatus Pseudobacter hemicellulosilyticus</name>
    <dbReference type="NCBI Taxonomy" id="3121375"/>
    <lineage>
        <taxon>Bacteria</taxon>
        <taxon>Pseudomonadati</taxon>
        <taxon>Bacteroidota</taxon>
        <taxon>Chitinophagia</taxon>
        <taxon>Chitinophagales</taxon>
        <taxon>Chitinophagaceae</taxon>
        <taxon>Pseudobacter</taxon>
    </lineage>
</organism>
<accession>A0AAJ6BGQ1</accession>
<comment type="similarity">
    <text evidence="1">Belongs to the short-chain dehydrogenases/reductases (SDR) family.</text>
</comment>
<dbReference type="SUPFAM" id="SSF51735">
    <property type="entry name" value="NAD(P)-binding Rossmann-fold domains"/>
    <property type="match status" value="1"/>
</dbReference>
<dbReference type="PROSITE" id="PS00061">
    <property type="entry name" value="ADH_SHORT"/>
    <property type="match status" value="1"/>
</dbReference>
<evidence type="ECO:0000256" key="1">
    <source>
        <dbReference type="ARBA" id="ARBA00006484"/>
    </source>
</evidence>
<gene>
    <name evidence="2" type="ORF">P0Y53_20975</name>
</gene>
<dbReference type="FunFam" id="3.40.50.720:FF:000084">
    <property type="entry name" value="Short-chain dehydrogenase reductase"/>
    <property type="match status" value="1"/>
</dbReference>
<dbReference type="Pfam" id="PF13561">
    <property type="entry name" value="adh_short_C2"/>
    <property type="match status" value="1"/>
</dbReference>
<protein>
    <submittedName>
        <fullName evidence="2">SDR family oxidoreductase</fullName>
    </submittedName>
</protein>
<reference evidence="2" key="1">
    <citation type="submission" date="2023-03" db="EMBL/GenBank/DDBJ databases">
        <title>Andean soil-derived lignocellulolytic bacterial consortium as a source of novel taxa and putative plastic-active enzymes.</title>
        <authorList>
            <person name="Diaz-Garcia L."/>
            <person name="Chuvochina M."/>
            <person name="Feuerriegel G."/>
            <person name="Bunk B."/>
            <person name="Sproer C."/>
            <person name="Streit W.R."/>
            <person name="Rodriguez L.M."/>
            <person name="Overmann J."/>
            <person name="Jimenez D.J."/>
        </authorList>
    </citation>
    <scope>NUCLEOTIDE SEQUENCE</scope>
    <source>
        <strain evidence="2">MAG 7</strain>
    </source>
</reference>
<dbReference type="EMBL" id="CP119311">
    <property type="protein sequence ID" value="WEK34969.1"/>
    <property type="molecule type" value="Genomic_DNA"/>
</dbReference>
<dbReference type="InterPro" id="IPR020904">
    <property type="entry name" value="Sc_DH/Rdtase_CS"/>
</dbReference>
<dbReference type="CDD" id="cd05233">
    <property type="entry name" value="SDR_c"/>
    <property type="match status" value="1"/>
</dbReference>
<dbReference type="PRINTS" id="PR00081">
    <property type="entry name" value="GDHRDH"/>
</dbReference>
<dbReference type="PANTHER" id="PTHR43943:SF2">
    <property type="entry name" value="DEHYDROGENASE_REDUCTASE 4"/>
    <property type="match status" value="1"/>
</dbReference>
<dbReference type="InterPro" id="IPR002347">
    <property type="entry name" value="SDR_fam"/>
</dbReference>
<dbReference type="Proteomes" id="UP001220610">
    <property type="component" value="Chromosome"/>
</dbReference>
<dbReference type="Gene3D" id="3.40.50.720">
    <property type="entry name" value="NAD(P)-binding Rossmann-like Domain"/>
    <property type="match status" value="1"/>
</dbReference>